<evidence type="ECO:0008006" key="3">
    <source>
        <dbReference type="Google" id="ProtNLM"/>
    </source>
</evidence>
<protein>
    <recommendedName>
        <fullName evidence="3">F-box domain-containing protein</fullName>
    </recommendedName>
</protein>
<dbReference type="VEuPathDB" id="FungiDB:MELLADRAFT_104805"/>
<dbReference type="HOGENOM" id="CLU_038719_0_0_1"/>
<sequence length="430" mass="49397">MAKLEAEAIYEKKYSRRVVIPGSGDRKSYKIYIPRENSPILNSLQSFSLTSPRIYRQCQPWLWRKLQFPTSLPAQMSLWTEHILPRQGTHVHSLSVGFSPMRGGSPYNEYTENDPFYDNRTLDFAYDRKELISAKNAKLLIERCPNISALTILCGYVDNDLGRTESSLLDVVSMLSSLQQFRHLKVIAGGFQIKLMNEFALKAVSSLPLLETLMCGGAKAPGNQQKLGYGSFGLSLSKLKSLSRLHLYQFEDMNDKWRLFNWPKTLTHLTLQQCGALLPSSVCQIIPHIAPHLTYLELDLAYEKFDDAWHVDQSWDPQSSLILPFLTNLKLSTRNAFLLLNFRDCKSLRYLQWTYRTLTHCQSLNEILFKAYWPHLGKIDIAPCFYLHPLHEFGSTAYEDQLATLEKNCKQASIEVTIHSRPLVEIQILE</sequence>
<proteinExistence type="predicted"/>
<evidence type="ECO:0000313" key="2">
    <source>
        <dbReference type="Proteomes" id="UP000001072"/>
    </source>
</evidence>
<organism evidence="2">
    <name type="scientific">Melampsora larici-populina (strain 98AG31 / pathotype 3-4-7)</name>
    <name type="common">Poplar leaf rust fungus</name>
    <dbReference type="NCBI Taxonomy" id="747676"/>
    <lineage>
        <taxon>Eukaryota</taxon>
        <taxon>Fungi</taxon>
        <taxon>Dikarya</taxon>
        <taxon>Basidiomycota</taxon>
        <taxon>Pucciniomycotina</taxon>
        <taxon>Pucciniomycetes</taxon>
        <taxon>Pucciniales</taxon>
        <taxon>Melampsoraceae</taxon>
        <taxon>Melampsora</taxon>
    </lineage>
</organism>
<reference evidence="2" key="1">
    <citation type="journal article" date="2011" name="Proc. Natl. Acad. Sci. U.S.A.">
        <title>Obligate biotrophy features unraveled by the genomic analysis of rust fungi.</title>
        <authorList>
            <person name="Duplessis S."/>
            <person name="Cuomo C.A."/>
            <person name="Lin Y.-C."/>
            <person name="Aerts A."/>
            <person name="Tisserant E."/>
            <person name="Veneault-Fourrey C."/>
            <person name="Joly D.L."/>
            <person name="Hacquard S."/>
            <person name="Amselem J."/>
            <person name="Cantarel B.L."/>
            <person name="Chiu R."/>
            <person name="Coutinho P.M."/>
            <person name="Feau N."/>
            <person name="Field M."/>
            <person name="Frey P."/>
            <person name="Gelhaye E."/>
            <person name="Goldberg J."/>
            <person name="Grabherr M.G."/>
            <person name="Kodira C.D."/>
            <person name="Kohler A."/>
            <person name="Kuees U."/>
            <person name="Lindquist E.A."/>
            <person name="Lucas S.M."/>
            <person name="Mago R."/>
            <person name="Mauceli E."/>
            <person name="Morin E."/>
            <person name="Murat C."/>
            <person name="Pangilinan J.L."/>
            <person name="Park R."/>
            <person name="Pearson M."/>
            <person name="Quesneville H."/>
            <person name="Rouhier N."/>
            <person name="Sakthikumar S."/>
            <person name="Salamov A.A."/>
            <person name="Schmutz J."/>
            <person name="Selles B."/>
            <person name="Shapiro H."/>
            <person name="Tanguay P."/>
            <person name="Tuskan G.A."/>
            <person name="Henrissat B."/>
            <person name="Van de Peer Y."/>
            <person name="Rouze P."/>
            <person name="Ellis J.G."/>
            <person name="Dodds P.N."/>
            <person name="Schein J.E."/>
            <person name="Zhong S."/>
            <person name="Hamelin R.C."/>
            <person name="Grigoriev I.V."/>
            <person name="Szabo L.J."/>
            <person name="Martin F."/>
        </authorList>
    </citation>
    <scope>NUCLEOTIDE SEQUENCE [LARGE SCALE GENOMIC DNA]</scope>
    <source>
        <strain evidence="2">98AG31 / pathotype 3-4-7</strain>
    </source>
</reference>
<dbReference type="EMBL" id="GL883100">
    <property type="protein sequence ID" value="EGG08434.1"/>
    <property type="molecule type" value="Genomic_DNA"/>
</dbReference>
<gene>
    <name evidence="1" type="ORF">MELLADRAFT_104805</name>
</gene>
<accession>F4RG86</accession>
<evidence type="ECO:0000313" key="1">
    <source>
        <dbReference type="EMBL" id="EGG08434.1"/>
    </source>
</evidence>
<dbReference type="KEGG" id="mlr:MELLADRAFT_104805"/>
<dbReference type="InterPro" id="IPR032675">
    <property type="entry name" value="LRR_dom_sf"/>
</dbReference>
<dbReference type="RefSeq" id="XP_007408020.1">
    <property type="nucleotide sequence ID" value="XM_007407958.1"/>
</dbReference>
<dbReference type="InParanoid" id="F4RG86"/>
<name>F4RG86_MELLP</name>
<dbReference type="Gene3D" id="3.80.10.10">
    <property type="entry name" value="Ribonuclease Inhibitor"/>
    <property type="match status" value="1"/>
</dbReference>
<dbReference type="AlphaFoldDB" id="F4RG86"/>
<dbReference type="SUPFAM" id="SSF52047">
    <property type="entry name" value="RNI-like"/>
    <property type="match status" value="1"/>
</dbReference>
<dbReference type="GeneID" id="18922399"/>
<dbReference type="Proteomes" id="UP000001072">
    <property type="component" value="Unassembled WGS sequence"/>
</dbReference>
<keyword evidence="2" id="KW-1185">Reference proteome</keyword>